<evidence type="ECO:0000256" key="2">
    <source>
        <dbReference type="ARBA" id="ARBA00009865"/>
    </source>
</evidence>
<dbReference type="Pfam" id="PF02368">
    <property type="entry name" value="Big_2"/>
    <property type="match status" value="1"/>
</dbReference>
<dbReference type="Gene3D" id="2.60.40.1080">
    <property type="match status" value="1"/>
</dbReference>
<dbReference type="InterPro" id="IPR013320">
    <property type="entry name" value="ConA-like_dom_sf"/>
</dbReference>
<dbReference type="InterPro" id="IPR046780">
    <property type="entry name" value="aBig_2"/>
</dbReference>
<dbReference type="InterPro" id="IPR008964">
    <property type="entry name" value="Invasin/intimin_cell_adhesion"/>
</dbReference>
<feature type="region of interest" description="Disordered" evidence="9">
    <location>
        <begin position="1"/>
        <end position="22"/>
    </location>
</feature>
<proteinExistence type="inferred from homology"/>
<reference evidence="12 13" key="1">
    <citation type="submission" date="2016-01" db="EMBL/GenBank/DDBJ databases">
        <title>Genome sequence of Oerskovia enterophila VJag, an agar and cellulose degrading bacterium.</title>
        <authorList>
            <person name="Poehlein A."/>
            <person name="Jag V."/>
            <person name="Bengelsdorf F."/>
            <person name="Duerre P."/>
            <person name="Daniel R."/>
        </authorList>
    </citation>
    <scope>NUCLEOTIDE SEQUENCE [LARGE SCALE GENOMIC DNA]</scope>
    <source>
        <strain evidence="12 13">VJag</strain>
    </source>
</reference>
<dbReference type="PATRIC" id="fig|43678.3.peg.1111"/>
<keyword evidence="6" id="KW-0326">Glycosidase</keyword>
<dbReference type="InterPro" id="IPR003343">
    <property type="entry name" value="Big_2"/>
</dbReference>
<dbReference type="InterPro" id="IPR006558">
    <property type="entry name" value="LamG-like"/>
</dbReference>
<dbReference type="CDD" id="cd18828">
    <property type="entry name" value="GH43_BT3675-like"/>
    <property type="match status" value="1"/>
</dbReference>
<dbReference type="SUPFAM" id="SSF49899">
    <property type="entry name" value="Concanavalin A-like lectins/glucanases"/>
    <property type="match status" value="2"/>
</dbReference>
<feature type="domain" description="LamG-like jellyroll fold" evidence="10">
    <location>
        <begin position="138"/>
        <end position="284"/>
    </location>
</feature>
<evidence type="ECO:0000313" key="13">
    <source>
        <dbReference type="Proteomes" id="UP000076447"/>
    </source>
</evidence>
<accession>A0A163SD08</accession>
<dbReference type="Gene3D" id="2.60.120.200">
    <property type="match status" value="2"/>
</dbReference>
<gene>
    <name evidence="12" type="primary">xsa_1</name>
    <name evidence="12" type="ORF">OJAG_10620</name>
</gene>
<dbReference type="Pfam" id="PF04616">
    <property type="entry name" value="Glyco_hydro_43"/>
    <property type="match status" value="2"/>
</dbReference>
<comment type="pathway">
    <text evidence="1">Glycan metabolism; L-arabinan degradation.</text>
</comment>
<dbReference type="GO" id="GO:0005975">
    <property type="term" value="P:carbohydrate metabolic process"/>
    <property type="evidence" value="ECO:0007669"/>
    <property type="project" value="InterPro"/>
</dbReference>
<dbReference type="GO" id="GO:0004553">
    <property type="term" value="F:hydrolase activity, hydrolyzing O-glycosyl compounds"/>
    <property type="evidence" value="ECO:0007669"/>
    <property type="project" value="InterPro"/>
</dbReference>
<dbReference type="InterPro" id="IPR023296">
    <property type="entry name" value="Glyco_hydro_beta-prop_sf"/>
</dbReference>
<keyword evidence="3" id="KW-0732">Signal</keyword>
<dbReference type="InterPro" id="IPR011081">
    <property type="entry name" value="Big_4"/>
</dbReference>
<evidence type="ECO:0000256" key="8">
    <source>
        <dbReference type="PIRSR" id="PIRSR606710-2"/>
    </source>
</evidence>
<feature type="active site" description="Proton donor" evidence="7">
    <location>
        <position position="1444"/>
    </location>
</feature>
<feature type="domain" description="LamG-like jellyroll fold" evidence="10">
    <location>
        <begin position="1026"/>
        <end position="1166"/>
    </location>
</feature>
<evidence type="ECO:0000256" key="7">
    <source>
        <dbReference type="PIRSR" id="PIRSR606710-1"/>
    </source>
</evidence>
<feature type="active site" description="Proton acceptor" evidence="7">
    <location>
        <position position="1270"/>
    </location>
</feature>
<organism evidence="12 13">
    <name type="scientific">Oerskovia enterophila</name>
    <dbReference type="NCBI Taxonomy" id="43678"/>
    <lineage>
        <taxon>Bacteria</taxon>
        <taxon>Bacillati</taxon>
        <taxon>Actinomycetota</taxon>
        <taxon>Actinomycetes</taxon>
        <taxon>Micrococcales</taxon>
        <taxon>Cellulomonadaceae</taxon>
        <taxon>Oerskovia</taxon>
    </lineage>
</organism>
<dbReference type="EMBL" id="LRIE01000056">
    <property type="protein sequence ID" value="KZM36272.1"/>
    <property type="molecule type" value="Genomic_DNA"/>
</dbReference>
<evidence type="ECO:0000256" key="5">
    <source>
        <dbReference type="ARBA" id="ARBA00023157"/>
    </source>
</evidence>
<dbReference type="InterPro" id="IPR050727">
    <property type="entry name" value="GH43_arabinanases"/>
</dbReference>
<evidence type="ECO:0000256" key="9">
    <source>
        <dbReference type="SAM" id="MobiDB-lite"/>
    </source>
</evidence>
<evidence type="ECO:0000259" key="11">
    <source>
        <dbReference type="SMART" id="SM00635"/>
    </source>
</evidence>
<dbReference type="SMART" id="SM00560">
    <property type="entry name" value="LamGL"/>
    <property type="match status" value="2"/>
</dbReference>
<dbReference type="InterPro" id="IPR006710">
    <property type="entry name" value="Glyco_hydro_43"/>
</dbReference>
<dbReference type="PANTHER" id="PTHR43301:SF3">
    <property type="entry name" value="ARABINAN ENDO-1,5-ALPHA-L-ARABINOSIDASE A-RELATED"/>
    <property type="match status" value="1"/>
</dbReference>
<keyword evidence="4" id="KW-0378">Hydrolase</keyword>
<dbReference type="Pfam" id="PF07532">
    <property type="entry name" value="Big_4"/>
    <property type="match status" value="1"/>
</dbReference>
<evidence type="ECO:0000256" key="3">
    <source>
        <dbReference type="ARBA" id="ARBA00022729"/>
    </source>
</evidence>
<dbReference type="STRING" id="43678.OJAG_10620"/>
<dbReference type="Pfam" id="PF13385">
    <property type="entry name" value="Laminin_G_3"/>
    <property type="match status" value="2"/>
</dbReference>
<evidence type="ECO:0000256" key="4">
    <source>
        <dbReference type="ARBA" id="ARBA00022801"/>
    </source>
</evidence>
<keyword evidence="5" id="KW-1015">Disulfide bond</keyword>
<dbReference type="Proteomes" id="UP000076447">
    <property type="component" value="Unassembled WGS sequence"/>
</dbReference>
<dbReference type="SUPFAM" id="SSF75005">
    <property type="entry name" value="Arabinanase/levansucrase/invertase"/>
    <property type="match status" value="2"/>
</dbReference>
<dbReference type="Pfam" id="PF20578">
    <property type="entry name" value="aBig_2"/>
    <property type="match status" value="2"/>
</dbReference>
<comment type="similarity">
    <text evidence="2">Belongs to the glycosyl hydrolase 43 family.</text>
</comment>
<evidence type="ECO:0000256" key="6">
    <source>
        <dbReference type="ARBA" id="ARBA00023295"/>
    </source>
</evidence>
<evidence type="ECO:0000313" key="12">
    <source>
        <dbReference type="EMBL" id="KZM36272.1"/>
    </source>
</evidence>
<dbReference type="SMART" id="SM00635">
    <property type="entry name" value="BID_2"/>
    <property type="match status" value="1"/>
</dbReference>
<name>A0A163SD08_9CELL</name>
<protein>
    <submittedName>
        <fullName evidence="12">Xylosidase/arabinosidase</fullName>
    </submittedName>
</protein>
<sequence>MTTRHDPAQTAPSARRRAPRGARGALGGALSIALLAPMALAGPAAALAPAPGRPTTALAPAVPAATETSATEAPTPTADGLKLWYKLDELSGTVAHDASGSGRDGTLVGGGDWTDGQGLTFGGSSYVDLPDDLLAGYSAVTVSADVWIDSSLSGNYFFYNLGNTAVGSPQSGSGYLFSSGNANYRASVSNAAWGAEQNTAKSPSAALARGVWKTVTYTQGAGTGRLYEDGAQVGVNTAVTHTPSSIGNGKTTANYLGKSAYAADNLFKGRIKDFRLYDRALTAAEVADLSTANAAASLSADVSALSLGDTSAVAKNLTLPAKGTGGSTVTWATSDASVVTSSGVITQPVGQAHTATLTATLSLRGQSATRTFDVTVVPGTGDQGVVDAAAAALEVKNLDDVRGNLTLPTTGAEGTTVTWATTAPTVVTPSGEVTRPAHGQADQTVTLTATVSKGQATATRAFAATVPALPEQQDFAGYLFSYFIGEGYATGEQVYFGLSKGNDPLRYRNLNDNQPVLTSSLGETGLRDPFVIRSPEGDKFYQIATDLKIHGNGNWDASQRTGSKSIMVWESTDLVNWTDQRLVQVSPETAGNTWAPEAYYDATIGAYVVFWASKLYEEDDPGHTANTYNRMMYTTTRDFYTFTEPQVWVDPGYSVIDSTVIEHDGEFYRFTKDERNNTSTTPCSKFVLGEKASELRSLSYDFITDCIGKANSLGGGINQGEGPTIFKSNTEEKWYLFIDEFGGRGYVPFETTDLNADEWKMSTGYEMPSRPRHGTVLPVTQTEYDALLKGYQPDAFVESAEDVAAVVSVGDAPVLPATVATRTAAGTTTQTAVTWDAIDPASYAQAGTFEVAGSLGAGVSVRAKAVVTVVEGDVPVTGLVVSPTSTQVTVGSARSLTATVTPANATARTITWTSADPSVATVVSNGPSAGTVRGVAAGSTTVTATTADGSRTATVTIDVTKEIPGLVVQYRLDETSGTQAVNSAPSSAVGPATVVGGAARNGTDGVRLDGVDDHVRLPNDVLRGLTEITVSLDVRIDTAQSTPYFIYGLGNTSGSSGNGYLFTTGDAYRTAIASGNYTTEQNTTKGSNLARGVWKHLTYTQSGTTGTLYEDGIQVAKNTNVTTTPGSIGNGTTAANYIGRSLYSGDKYLKGDVRDFRVYDHALSADEVKDLGQDHSAVTGAELAELKVAAIVDGGSSTVTLPVVPGTDRSALAPRLVVSDRATVTPANGSVQDLTQPVTYTVTGPDGVARTWTVQAKEMRSPVLPGLYADPNIAVFDGVYYIYATTDGTPGWGGKDFYVWKSTDLASWERSAEPFLTLDGAAGDVPWATGNAWAPTIIERDGKYYFYFSGHNPTYNRKTIGVAVADSPEGPFTAQPTAMITNGEAVTTGQAIDPAAFEDPQTGTFYLFWGNGSNAPLYAELNDDMVSVKQDTITKFGGLTNFREGLFLNYREGTYHLTYSIDDTGSENYRVGYATSTSIDGPWTYRGVILEKDVSQGILGTGHSSIVQVPGTDEWYIAYHRFAIPGGDGNHRETTIDRLTFGEDGLIQKVVPTLESVPPLDVTEPAQVEVDVTVAPKCVASKAALTVLVRNTEEVPVDVVVTTPLGTKTFLQVAPGKLASQTFSARAVTLAAGKVTVTAQAVLDGAPVTTAYDVTYAAASCG</sequence>
<feature type="site" description="Important for catalytic activity, responsible for pKa modulation of the active site Glu and correct orientation of both the proton donor and substrate" evidence="8">
    <location>
        <position position="1393"/>
    </location>
</feature>
<dbReference type="CDD" id="cd08983">
    <property type="entry name" value="GH43_Bt3655-like"/>
    <property type="match status" value="1"/>
</dbReference>
<evidence type="ECO:0000256" key="1">
    <source>
        <dbReference type="ARBA" id="ARBA00004834"/>
    </source>
</evidence>
<dbReference type="Gene3D" id="2.115.10.20">
    <property type="entry name" value="Glycosyl hydrolase domain, family 43"/>
    <property type="match status" value="2"/>
</dbReference>
<dbReference type="Gene3D" id="2.60.40.2340">
    <property type="match status" value="1"/>
</dbReference>
<evidence type="ECO:0000259" key="10">
    <source>
        <dbReference type="SMART" id="SM00560"/>
    </source>
</evidence>
<comment type="caution">
    <text evidence="12">The sequence shown here is derived from an EMBL/GenBank/DDBJ whole genome shotgun (WGS) entry which is preliminary data.</text>
</comment>
<dbReference type="PANTHER" id="PTHR43301">
    <property type="entry name" value="ARABINAN ENDO-1,5-ALPHA-L-ARABINOSIDASE"/>
    <property type="match status" value="1"/>
</dbReference>
<feature type="domain" description="BIG2" evidence="11">
    <location>
        <begin position="875"/>
        <end position="956"/>
    </location>
</feature>
<dbReference type="SUPFAM" id="SSF49373">
    <property type="entry name" value="Invasin/intimin cell-adhesion fragments"/>
    <property type="match status" value="1"/>
</dbReference>